<dbReference type="PANTHER" id="PTHR34667">
    <property type="entry name" value="D-AMINOACYL-TRNA DEACYLASE"/>
    <property type="match status" value="1"/>
</dbReference>
<dbReference type="GO" id="GO:0051499">
    <property type="term" value="F:D-aminoacyl-tRNA deacylase activity"/>
    <property type="evidence" value="ECO:0007669"/>
    <property type="project" value="UniProtKB-UniRule"/>
</dbReference>
<gene>
    <name evidence="4 5" type="primary">dtdA</name>
    <name evidence="5" type="ORF">AMQ22_00539</name>
</gene>
<organism evidence="5 6">
    <name type="scientific">Candidatus Methanofastidiosum methylothiophilum</name>
    <dbReference type="NCBI Taxonomy" id="1705564"/>
    <lineage>
        <taxon>Archaea</taxon>
        <taxon>Methanobacteriati</taxon>
        <taxon>Methanobacteriota</taxon>
        <taxon>Stenosarchaea group</taxon>
        <taxon>Candidatus Methanofastidiosia</taxon>
        <taxon>Candidatus Methanofastidiosales</taxon>
        <taxon>Candidatus Methanofastidiosaceae</taxon>
        <taxon>Candidatus Methanofastidiosum</taxon>
    </lineage>
</organism>
<dbReference type="InterPro" id="IPR018033">
    <property type="entry name" value="Deacylase_DtdA_archaea"/>
</dbReference>
<keyword evidence="2 4" id="KW-0378">Hydrolase</keyword>
<comment type="similarity">
    <text evidence="4">Belongs to the DtdA deacylase family.</text>
</comment>
<comment type="subunit">
    <text evidence="4">Monomer.</text>
</comment>
<protein>
    <recommendedName>
        <fullName evidence="4">D-aminoacyl-tRNA deacylase</fullName>
        <ecNumber evidence="4">3.1.1.96</ecNumber>
    </recommendedName>
</protein>
<sequence>MKLIISSELDKAGENIRENFLQNYPFEKLEGDIFYNRATDSLLVRIKNETIYTDFPENIVQEEVKEYSLTSIDSIFFATRHKSVAKIPTLTCHTPGNFVKADYGGADGQVSPSNPIFQKKVLNEIMNLSKALEVSFEVSLEATHHGPLTGLPTTFIEIGSDETYWGIKEAGEVIASAIYRSLSYNEKEKSFRIAAGIGGGHYCPKFTEIMLNTDIAIGHVIAKYNTPVTDSILCELIKKSKNLEVVLLDWKGIKERSDLKDKLTNRDISFAKTSDIVKE</sequence>
<dbReference type="PIRSF" id="PIRSF016210">
    <property type="entry name" value="UCP016210"/>
    <property type="match status" value="1"/>
</dbReference>
<dbReference type="Gene3D" id="3.40.50.10700">
    <property type="entry name" value="AF0625-like"/>
    <property type="match status" value="1"/>
</dbReference>
<dbReference type="Gene3D" id="3.40.630.50">
    <property type="entry name" value="AF0625-like"/>
    <property type="match status" value="1"/>
</dbReference>
<keyword evidence="1 4" id="KW-0479">Metal-binding</keyword>
<comment type="caution">
    <text evidence="5">The sequence shown here is derived from an EMBL/GenBank/DDBJ whole genome shotgun (WGS) entry which is preliminary data.</text>
</comment>
<dbReference type="PANTHER" id="PTHR34667:SF1">
    <property type="entry name" value="D-AMINOACYL-TRNA DEACYLASE"/>
    <property type="match status" value="1"/>
</dbReference>
<dbReference type="GO" id="GO:0019478">
    <property type="term" value="P:D-amino acid catabolic process"/>
    <property type="evidence" value="ECO:0007669"/>
    <property type="project" value="UniProtKB-UniRule"/>
</dbReference>
<evidence type="ECO:0000256" key="1">
    <source>
        <dbReference type="ARBA" id="ARBA00022723"/>
    </source>
</evidence>
<dbReference type="EMBL" id="LNGC01000014">
    <property type="protein sequence ID" value="KYC52913.1"/>
    <property type="molecule type" value="Genomic_DNA"/>
</dbReference>
<comment type="catalytic activity">
    <reaction evidence="4">
        <text>a D-aminoacyl-tRNA + H2O = a tRNA + a D-alpha-amino acid + H(+)</text>
        <dbReference type="Rhea" id="RHEA:13953"/>
        <dbReference type="Rhea" id="RHEA-COMP:10123"/>
        <dbReference type="Rhea" id="RHEA-COMP:10124"/>
        <dbReference type="ChEBI" id="CHEBI:15377"/>
        <dbReference type="ChEBI" id="CHEBI:15378"/>
        <dbReference type="ChEBI" id="CHEBI:59871"/>
        <dbReference type="ChEBI" id="CHEBI:78442"/>
        <dbReference type="ChEBI" id="CHEBI:79333"/>
        <dbReference type="EC" id="3.1.1.96"/>
    </reaction>
</comment>
<dbReference type="GO" id="GO:0008270">
    <property type="term" value="F:zinc ion binding"/>
    <property type="evidence" value="ECO:0007669"/>
    <property type="project" value="UniProtKB-UniRule"/>
</dbReference>
<dbReference type="InterPro" id="IPR007508">
    <property type="entry name" value="DtdA"/>
</dbReference>
<evidence type="ECO:0000256" key="2">
    <source>
        <dbReference type="ARBA" id="ARBA00022801"/>
    </source>
</evidence>
<comment type="catalytic activity">
    <reaction evidence="4">
        <text>glycyl-tRNA(Ala) + H2O = tRNA(Ala) + glycine + H(+)</text>
        <dbReference type="Rhea" id="RHEA:53744"/>
        <dbReference type="Rhea" id="RHEA-COMP:9657"/>
        <dbReference type="Rhea" id="RHEA-COMP:13640"/>
        <dbReference type="ChEBI" id="CHEBI:15377"/>
        <dbReference type="ChEBI" id="CHEBI:15378"/>
        <dbReference type="ChEBI" id="CHEBI:57305"/>
        <dbReference type="ChEBI" id="CHEBI:78442"/>
        <dbReference type="ChEBI" id="CHEBI:78522"/>
        <dbReference type="EC" id="3.1.1.96"/>
    </reaction>
</comment>
<comment type="cofactor">
    <cofactor evidence="4">
        <name>Zn(2+)</name>
        <dbReference type="ChEBI" id="CHEBI:29105"/>
    </cofactor>
    <text evidence="4">Binds 2 Zn(2+) ions per subunit.</text>
</comment>
<dbReference type="Pfam" id="PF04414">
    <property type="entry name" value="tRNA_deacylase"/>
    <property type="match status" value="1"/>
</dbReference>
<evidence type="ECO:0000313" key="6">
    <source>
        <dbReference type="Proteomes" id="UP000075398"/>
    </source>
</evidence>
<name>A0A150J6P2_9EURY</name>
<dbReference type="SUPFAM" id="SSF142535">
    <property type="entry name" value="AF0625-like"/>
    <property type="match status" value="1"/>
</dbReference>
<dbReference type="EC" id="3.1.1.96" evidence="4"/>
<evidence type="ECO:0000313" key="5">
    <source>
        <dbReference type="EMBL" id="KYC52913.1"/>
    </source>
</evidence>
<comment type="function">
    <text evidence="4">D-aminoacyl-tRNA deacylase with broad substrate specificity. By recycling D-aminoacyl-tRNA to D-amino acids and free tRNA molecules, this enzyme counteracts the toxicity associated with the formation of D-aminoacyl-tRNA entities in vivo.</text>
</comment>
<dbReference type="HAMAP" id="MF_00562">
    <property type="entry name" value="Deacylase_DtdA"/>
    <property type="match status" value="1"/>
</dbReference>
<proteinExistence type="inferred from homology"/>
<keyword evidence="3 4" id="KW-0862">Zinc</keyword>
<reference evidence="5 6" key="1">
    <citation type="journal article" date="2016" name="ISME J.">
        <title>Chasing the elusive Euryarchaeota class WSA2: genomes reveal a uniquely fastidious methyl-reducing methanogen.</title>
        <authorList>
            <person name="Nobu M.K."/>
            <person name="Narihiro T."/>
            <person name="Kuroda K."/>
            <person name="Mei R."/>
            <person name="Liu W.T."/>
        </authorList>
    </citation>
    <scope>NUCLEOTIDE SEQUENCE [LARGE SCALE GENOMIC DNA]</scope>
    <source>
        <strain evidence="5">U1lsi0528_Bin055</strain>
    </source>
</reference>
<dbReference type="AlphaFoldDB" id="A0A150J6P2"/>
<dbReference type="STRING" id="1705564.APG08_00444"/>
<dbReference type="GO" id="GO:0106026">
    <property type="term" value="F:Gly-tRNA(Ala) deacylase activity"/>
    <property type="evidence" value="ECO:0007669"/>
    <property type="project" value="RHEA"/>
</dbReference>
<accession>A0A150J6P2</accession>
<evidence type="ECO:0000256" key="4">
    <source>
        <dbReference type="HAMAP-Rule" id="MF_00562"/>
    </source>
</evidence>
<evidence type="ECO:0000256" key="3">
    <source>
        <dbReference type="ARBA" id="ARBA00022833"/>
    </source>
</evidence>
<dbReference type="Proteomes" id="UP000075398">
    <property type="component" value="Unassembled WGS sequence"/>
</dbReference>